<sequence>MIRVEHLSIHDHKETILEDVSFELASKGFVSFCAEEKASRAMAKLLGAQCYPKYGSVYFQDNPLNKVAITKGILRNTFVQGLFGDFQLLMNQSVYENATLGFAYPKADVEQLLSEWHLIDKKRVAVEDLEFEDQAAVVIVRCLLRRCQMIVYDVYSSPFSQKERIQLYQLLKKCSQQLLVVVCGDFEANAFADHILECRKAYLVSDSLHQIAHEHIIEPRVFHMPAIKKKAIWRDINQRSLWKFRVLFLCLLCSVIAINVVMFNSQLHLVDLEESVLSSFHQNMIQIEKQAVGDDGKIYPNYYADMEESDGEALSKHLKGNLIYSYKIENPEQEMNRFYGTKWNPDDLYTYHLIELKNENQGFHQIQGHFPKNYFEACISSVSAKSLLRSGYFEGLDENSDVSKVIGKEILWYGRTLTISGILSIDDNPNLGIQIQRIDENDSKYIDQLYTGNLFVKAGFMKNHDASKQTTFPDVVKQLTYQNRSVPLTQIQYPKNEIAFFNGETFLSDIHLKDDEAYLDFYAVYQLIYHDRYRDVKVNDDMSLEEKMNDYYHFASELIGKEVTVNAYRINREPGNSMIMNKTVKIKGIMTIGDYIFSDDFFPESGSGKIMMSASFLQPYMKANYKIDKLFYQSNQKEEMLDALRYLNTNAYYQAFVSNSRMFQVFVVDIKELRGVLLFIGVTFFMIYMIGFLYLIDRNRRTNQKEMTIYYLFGDTKQHLELLYARNTTFNLLKHHMFAMIASLICIYILIFLVYKDFTNVEIPMISYISIPVLFMLASWVISSIIAYFFIKLRRILDECVQHDRNMLQ</sequence>
<keyword evidence="1" id="KW-0472">Membrane</keyword>
<dbReference type="InterPro" id="IPR003439">
    <property type="entry name" value="ABC_transporter-like_ATP-bd"/>
</dbReference>
<dbReference type="SUPFAM" id="SSF52540">
    <property type="entry name" value="P-loop containing nucleoside triphosphate hydrolases"/>
    <property type="match status" value="1"/>
</dbReference>
<reference evidence="3 4" key="1">
    <citation type="submission" date="2020-08" db="EMBL/GenBank/DDBJ databases">
        <authorList>
            <person name="Liu C."/>
            <person name="Sun Q."/>
        </authorList>
    </citation>
    <scope>NUCLEOTIDE SEQUENCE [LARGE SCALE GENOMIC DNA]</scope>
    <source>
        <strain evidence="3 4">NSJ-61</strain>
    </source>
</reference>
<feature type="transmembrane region" description="Helical" evidence="1">
    <location>
        <begin position="767"/>
        <end position="791"/>
    </location>
</feature>
<dbReference type="Proteomes" id="UP000515856">
    <property type="component" value="Chromosome"/>
</dbReference>
<keyword evidence="1" id="KW-1133">Transmembrane helix</keyword>
<dbReference type="KEGG" id="ehn:H9Q80_12085"/>
<dbReference type="GO" id="GO:0016887">
    <property type="term" value="F:ATP hydrolysis activity"/>
    <property type="evidence" value="ECO:0007669"/>
    <property type="project" value="InterPro"/>
</dbReference>
<proteinExistence type="predicted"/>
<feature type="transmembrane region" description="Helical" evidence="1">
    <location>
        <begin position="244"/>
        <end position="263"/>
    </location>
</feature>
<dbReference type="PROSITE" id="PS50893">
    <property type="entry name" value="ABC_TRANSPORTER_2"/>
    <property type="match status" value="1"/>
</dbReference>
<keyword evidence="4" id="KW-1185">Reference proteome</keyword>
<dbReference type="EMBL" id="CP060636">
    <property type="protein sequence ID" value="QNM11006.1"/>
    <property type="molecule type" value="Genomic_DNA"/>
</dbReference>
<evidence type="ECO:0000313" key="4">
    <source>
        <dbReference type="Proteomes" id="UP000515856"/>
    </source>
</evidence>
<evidence type="ECO:0000256" key="1">
    <source>
        <dbReference type="SAM" id="Phobius"/>
    </source>
</evidence>
<protein>
    <recommendedName>
        <fullName evidence="2">ABC transporter domain-containing protein</fullName>
    </recommendedName>
</protein>
<dbReference type="AlphaFoldDB" id="A0A7G9GJM4"/>
<dbReference type="Gene3D" id="3.40.50.300">
    <property type="entry name" value="P-loop containing nucleotide triphosphate hydrolases"/>
    <property type="match status" value="1"/>
</dbReference>
<feature type="transmembrane region" description="Helical" evidence="1">
    <location>
        <begin position="676"/>
        <end position="696"/>
    </location>
</feature>
<organism evidence="3 4">
    <name type="scientific">[Eubacterium] hominis</name>
    <dbReference type="NCBI Taxonomy" id="2764325"/>
    <lineage>
        <taxon>Bacteria</taxon>
        <taxon>Bacillati</taxon>
        <taxon>Bacillota</taxon>
        <taxon>Erysipelotrichia</taxon>
        <taxon>Erysipelotrichales</taxon>
        <taxon>Erysipelotrichaceae</taxon>
        <taxon>Amedibacillus</taxon>
    </lineage>
</organism>
<gene>
    <name evidence="3" type="ORF">H9Q80_12085</name>
</gene>
<dbReference type="RefSeq" id="WP_117455295.1">
    <property type="nucleotide sequence ID" value="NZ_CP060636.1"/>
</dbReference>
<name>A0A7G9GJM4_9FIRM</name>
<keyword evidence="1" id="KW-0812">Transmembrane</keyword>
<dbReference type="GO" id="GO:0005524">
    <property type="term" value="F:ATP binding"/>
    <property type="evidence" value="ECO:0007669"/>
    <property type="project" value="InterPro"/>
</dbReference>
<accession>A0A7G9GJM4</accession>
<dbReference type="InterPro" id="IPR027417">
    <property type="entry name" value="P-loop_NTPase"/>
</dbReference>
<evidence type="ECO:0000259" key="2">
    <source>
        <dbReference type="PROSITE" id="PS50893"/>
    </source>
</evidence>
<feature type="transmembrane region" description="Helical" evidence="1">
    <location>
        <begin position="736"/>
        <end position="755"/>
    </location>
</feature>
<feature type="domain" description="ABC transporter" evidence="2">
    <location>
        <begin position="2"/>
        <end position="225"/>
    </location>
</feature>
<evidence type="ECO:0000313" key="3">
    <source>
        <dbReference type="EMBL" id="QNM11006.1"/>
    </source>
</evidence>